<evidence type="ECO:0000313" key="2">
    <source>
        <dbReference type="Proteomes" id="UP000268469"/>
    </source>
</evidence>
<organism evidence="1 2">
    <name type="scientific">candidate division WOR-3 bacterium</name>
    <dbReference type="NCBI Taxonomy" id="2052148"/>
    <lineage>
        <taxon>Bacteria</taxon>
        <taxon>Bacteria division WOR-3</taxon>
    </lineage>
</organism>
<comment type="caution">
    <text evidence="1">The sequence shown here is derived from an EMBL/GenBank/DDBJ whole genome shotgun (WGS) entry which is preliminary data.</text>
</comment>
<proteinExistence type="predicted"/>
<name>A0A660SGL5_UNCW3</name>
<sequence>LSHLISHGISCHAAVMVSFSKPSEVFKLKKRLAKIDPYLSQNLEEETVILYPHVRRRLGDLRSF</sequence>
<dbReference type="AlphaFoldDB" id="A0A660SGL5"/>
<protein>
    <submittedName>
        <fullName evidence="1">Molybdenum cofactor biosynthesis protein MoaA</fullName>
    </submittedName>
</protein>
<gene>
    <name evidence="1" type="ORF">DRP53_06865</name>
</gene>
<feature type="non-terminal residue" evidence="1">
    <location>
        <position position="1"/>
    </location>
</feature>
<accession>A0A660SGL5</accession>
<dbReference type="Proteomes" id="UP000268469">
    <property type="component" value="Unassembled WGS sequence"/>
</dbReference>
<evidence type="ECO:0000313" key="1">
    <source>
        <dbReference type="EMBL" id="RKX69847.1"/>
    </source>
</evidence>
<dbReference type="EMBL" id="QNBE01000063">
    <property type="protein sequence ID" value="RKX69847.1"/>
    <property type="molecule type" value="Genomic_DNA"/>
</dbReference>
<reference evidence="1 2" key="1">
    <citation type="submission" date="2018-06" db="EMBL/GenBank/DDBJ databases">
        <title>Extensive metabolic versatility and redundancy in microbially diverse, dynamic hydrothermal sediments.</title>
        <authorList>
            <person name="Dombrowski N."/>
            <person name="Teske A."/>
            <person name="Baker B.J."/>
        </authorList>
    </citation>
    <scope>NUCLEOTIDE SEQUENCE [LARGE SCALE GENOMIC DNA]</scope>
    <source>
        <strain evidence="1">B36_G15</strain>
    </source>
</reference>